<dbReference type="PANTHER" id="PTHR43712:SF17">
    <property type="entry name" value="O-METHYLTRANSFERASE"/>
    <property type="match status" value="1"/>
</dbReference>
<evidence type="ECO:0000259" key="5">
    <source>
        <dbReference type="Pfam" id="PF00891"/>
    </source>
</evidence>
<name>A0A9N9XU80_9HYPO</name>
<evidence type="ECO:0000313" key="7">
    <source>
        <dbReference type="Proteomes" id="UP000754883"/>
    </source>
</evidence>
<organism evidence="6 7">
    <name type="scientific">Clonostachys byssicola</name>
    <dbReference type="NCBI Taxonomy" id="160290"/>
    <lineage>
        <taxon>Eukaryota</taxon>
        <taxon>Fungi</taxon>
        <taxon>Dikarya</taxon>
        <taxon>Ascomycota</taxon>
        <taxon>Pezizomycotina</taxon>
        <taxon>Sordariomycetes</taxon>
        <taxon>Hypocreomycetidae</taxon>
        <taxon>Hypocreales</taxon>
        <taxon>Bionectriaceae</taxon>
        <taxon>Clonostachys</taxon>
    </lineage>
</organism>
<dbReference type="Gene3D" id="3.40.50.150">
    <property type="entry name" value="Vaccinia Virus protein VP39"/>
    <property type="match status" value="1"/>
</dbReference>
<reference evidence="7" key="1">
    <citation type="submission" date="2019-06" db="EMBL/GenBank/DDBJ databases">
        <authorList>
            <person name="Broberg M."/>
        </authorList>
    </citation>
    <scope>NUCLEOTIDE SEQUENCE [LARGE SCALE GENOMIC DNA]</scope>
</reference>
<feature type="active site" description="Proton acceptor" evidence="4">
    <location>
        <position position="297"/>
    </location>
</feature>
<dbReference type="GO" id="GO:0032259">
    <property type="term" value="P:methylation"/>
    <property type="evidence" value="ECO:0007669"/>
    <property type="project" value="UniProtKB-KW"/>
</dbReference>
<protein>
    <recommendedName>
        <fullName evidence="5">O-methyltransferase C-terminal domain-containing protein</fullName>
    </recommendedName>
</protein>
<keyword evidence="3" id="KW-0949">S-adenosyl-L-methionine</keyword>
<evidence type="ECO:0000256" key="3">
    <source>
        <dbReference type="ARBA" id="ARBA00022691"/>
    </source>
</evidence>
<evidence type="ECO:0000256" key="1">
    <source>
        <dbReference type="ARBA" id="ARBA00022603"/>
    </source>
</evidence>
<dbReference type="InterPro" id="IPR016461">
    <property type="entry name" value="COMT-like"/>
</dbReference>
<evidence type="ECO:0000256" key="4">
    <source>
        <dbReference type="PIRSR" id="PIRSR005739-1"/>
    </source>
</evidence>
<keyword evidence="2" id="KW-0808">Transferase</keyword>
<evidence type="ECO:0000313" key="6">
    <source>
        <dbReference type="EMBL" id="CAG9975588.1"/>
    </source>
</evidence>
<accession>A0A9N9XU80</accession>
<dbReference type="PROSITE" id="PS51683">
    <property type="entry name" value="SAM_OMT_II"/>
    <property type="match status" value="1"/>
</dbReference>
<dbReference type="Proteomes" id="UP000754883">
    <property type="component" value="Unassembled WGS sequence"/>
</dbReference>
<dbReference type="InterPro" id="IPR036388">
    <property type="entry name" value="WH-like_DNA-bd_sf"/>
</dbReference>
<gene>
    <name evidence="6" type="ORF">CBYS24578_00013047</name>
</gene>
<comment type="caution">
    <text evidence="6">The sequence shown here is derived from an EMBL/GenBank/DDBJ whole genome shotgun (WGS) entry which is preliminary data.</text>
</comment>
<dbReference type="AlphaFoldDB" id="A0A9N9XU80"/>
<keyword evidence="1" id="KW-0489">Methyltransferase</keyword>
<dbReference type="OrthoDB" id="3340390at2759"/>
<dbReference type="Gene3D" id="1.10.10.10">
    <property type="entry name" value="Winged helix-like DNA-binding domain superfamily/Winged helix DNA-binding domain"/>
    <property type="match status" value="1"/>
</dbReference>
<keyword evidence="7" id="KW-1185">Reference proteome</keyword>
<dbReference type="Pfam" id="PF00891">
    <property type="entry name" value="Methyltransf_2"/>
    <property type="match status" value="1"/>
</dbReference>
<dbReference type="InterPro" id="IPR001077">
    <property type="entry name" value="COMT_C"/>
</dbReference>
<dbReference type="EMBL" id="CABFNO020001268">
    <property type="protein sequence ID" value="CAG9975588.1"/>
    <property type="molecule type" value="Genomic_DNA"/>
</dbReference>
<dbReference type="GO" id="GO:0008171">
    <property type="term" value="F:O-methyltransferase activity"/>
    <property type="evidence" value="ECO:0007669"/>
    <property type="project" value="InterPro"/>
</dbReference>
<reference evidence="6 7" key="2">
    <citation type="submission" date="2021-10" db="EMBL/GenBank/DDBJ databases">
        <authorList>
            <person name="Piombo E."/>
        </authorList>
    </citation>
    <scope>NUCLEOTIDE SEQUENCE [LARGE SCALE GENOMIC DNA]</scope>
</reference>
<dbReference type="InterPro" id="IPR036390">
    <property type="entry name" value="WH_DNA-bd_sf"/>
</dbReference>
<evidence type="ECO:0000256" key="2">
    <source>
        <dbReference type="ARBA" id="ARBA00022679"/>
    </source>
</evidence>
<sequence>MSTADHLVEGLENISTSTLPSEHERVRLRDALSKALAKIQTPWETIWDHNWENPVTQSCVRSLNYAGVFTHWAKDDSPKSCAELAALTGADEVLLRRMMHQIAGHHLVIEVSRNVYVPTPWARELGANEELSNIYGTFFREINGPMFLSLPLHLKTTGFRNPTDGDDCNWQFLKGPGASFFGDIDTDAELRKAFGDTMKSHSHNNLTPWTEIYPTKTIIESAKDDGPLVVDIGGSRGHDLIKFLQCHPDAAGRLVLQDLPNILNNLTLEGIILQPCDFFESQPTKGACVYFMHNVLHDWDGEQVITLLTNISNAMEKGYSKLLIHESMLSDEKPAARVATSDITMMACLASQERTESDFSDLLQSVGLRVSKIWRGDLVAESIIEAVLEED</sequence>
<feature type="domain" description="O-methyltransferase C-terminal" evidence="5">
    <location>
        <begin position="171"/>
        <end position="368"/>
    </location>
</feature>
<dbReference type="InterPro" id="IPR029063">
    <property type="entry name" value="SAM-dependent_MTases_sf"/>
</dbReference>
<dbReference type="PANTHER" id="PTHR43712">
    <property type="entry name" value="PUTATIVE (AFU_ORTHOLOGUE AFUA_4G14580)-RELATED"/>
    <property type="match status" value="1"/>
</dbReference>
<dbReference type="PIRSF" id="PIRSF005739">
    <property type="entry name" value="O-mtase"/>
    <property type="match status" value="1"/>
</dbReference>
<dbReference type="SUPFAM" id="SSF46785">
    <property type="entry name" value="Winged helix' DNA-binding domain"/>
    <property type="match status" value="1"/>
</dbReference>
<proteinExistence type="predicted"/>
<dbReference type="SUPFAM" id="SSF53335">
    <property type="entry name" value="S-adenosyl-L-methionine-dependent methyltransferases"/>
    <property type="match status" value="1"/>
</dbReference>